<evidence type="ECO:0000259" key="2">
    <source>
        <dbReference type="Pfam" id="PF20700"/>
    </source>
</evidence>
<comment type="caution">
    <text evidence="3">The sequence shown here is derived from an EMBL/GenBank/DDBJ whole genome shotgun (WGS) entry which is preliminary data.</text>
</comment>
<reference evidence="3" key="1">
    <citation type="journal article" date="2019" name="bioRxiv">
        <title>The Genome of the Zebra Mussel, Dreissena polymorpha: A Resource for Invasive Species Research.</title>
        <authorList>
            <person name="McCartney M.A."/>
            <person name="Auch B."/>
            <person name="Kono T."/>
            <person name="Mallez S."/>
            <person name="Zhang Y."/>
            <person name="Obille A."/>
            <person name="Becker A."/>
            <person name="Abrahante J.E."/>
            <person name="Garbe J."/>
            <person name="Badalamenti J.P."/>
            <person name="Herman A."/>
            <person name="Mangelson H."/>
            <person name="Liachko I."/>
            <person name="Sullivan S."/>
            <person name="Sone E.D."/>
            <person name="Koren S."/>
            <person name="Silverstein K.A.T."/>
            <person name="Beckman K.B."/>
            <person name="Gohl D.M."/>
        </authorList>
    </citation>
    <scope>NUCLEOTIDE SEQUENCE</scope>
    <source>
        <strain evidence="3">Duluth1</strain>
        <tissue evidence="3">Whole animal</tissue>
    </source>
</reference>
<evidence type="ECO:0000313" key="3">
    <source>
        <dbReference type="EMBL" id="KAH3801145.1"/>
    </source>
</evidence>
<dbReference type="AlphaFoldDB" id="A0A9D4FLS9"/>
<name>A0A9D4FLS9_DREPO</name>
<organism evidence="3 4">
    <name type="scientific">Dreissena polymorpha</name>
    <name type="common">Zebra mussel</name>
    <name type="synonym">Mytilus polymorpha</name>
    <dbReference type="NCBI Taxonomy" id="45954"/>
    <lineage>
        <taxon>Eukaryota</taxon>
        <taxon>Metazoa</taxon>
        <taxon>Spiralia</taxon>
        <taxon>Lophotrochozoa</taxon>
        <taxon>Mollusca</taxon>
        <taxon>Bivalvia</taxon>
        <taxon>Autobranchia</taxon>
        <taxon>Heteroconchia</taxon>
        <taxon>Euheterodonta</taxon>
        <taxon>Imparidentia</taxon>
        <taxon>Neoheterodontei</taxon>
        <taxon>Myida</taxon>
        <taxon>Dreissenoidea</taxon>
        <taxon>Dreissenidae</taxon>
        <taxon>Dreissena</taxon>
    </lineage>
</organism>
<gene>
    <name evidence="3" type="ORF">DPMN_154791</name>
</gene>
<accession>A0A9D4FLS9</accession>
<dbReference type="Pfam" id="PF20700">
    <property type="entry name" value="Mutator"/>
    <property type="match status" value="1"/>
</dbReference>
<reference evidence="3" key="2">
    <citation type="submission" date="2020-11" db="EMBL/GenBank/DDBJ databases">
        <authorList>
            <person name="McCartney M.A."/>
            <person name="Auch B."/>
            <person name="Kono T."/>
            <person name="Mallez S."/>
            <person name="Becker A."/>
            <person name="Gohl D.M."/>
            <person name="Silverstein K.A.T."/>
            <person name="Koren S."/>
            <person name="Bechman K.B."/>
            <person name="Herman A."/>
            <person name="Abrahante J.E."/>
            <person name="Garbe J."/>
        </authorList>
    </citation>
    <scope>NUCLEOTIDE SEQUENCE</scope>
    <source>
        <strain evidence="3">Duluth1</strain>
        <tissue evidence="3">Whole animal</tissue>
    </source>
</reference>
<feature type="signal peptide" evidence="1">
    <location>
        <begin position="1"/>
        <end position="19"/>
    </location>
</feature>
<dbReference type="Proteomes" id="UP000828390">
    <property type="component" value="Unassembled WGS sequence"/>
</dbReference>
<protein>
    <recommendedName>
        <fullName evidence="2">Mutator-like transposase domain-containing protein</fullName>
    </recommendedName>
</protein>
<evidence type="ECO:0000256" key="1">
    <source>
        <dbReference type="SAM" id="SignalP"/>
    </source>
</evidence>
<evidence type="ECO:0000313" key="4">
    <source>
        <dbReference type="Proteomes" id="UP000828390"/>
    </source>
</evidence>
<sequence>MRAGWLVGWLAGWRAGWRAGGLAGGRKKLGSRGTKLFGKVNVPSIDNSVSDASWKVGRRVVELETLAESLSGCSSCQVPINLLNTVGSRDFGLACVLDILCCNCGAINNVATGRKHGRVYDMNTKLALAMVHAGVGVRQINGILSTLNIPAVNHTMLIRRQNEAGQAVEEVAKSSADTFLQEEVHLNEIPTLGFLVRLVEETRFIEKQTPVTLY</sequence>
<dbReference type="InterPro" id="IPR049012">
    <property type="entry name" value="Mutator_transp_dom"/>
</dbReference>
<proteinExistence type="predicted"/>
<feature type="domain" description="Mutator-like transposase" evidence="2">
    <location>
        <begin position="57"/>
        <end position="187"/>
    </location>
</feature>
<feature type="chain" id="PRO_5039085463" description="Mutator-like transposase domain-containing protein" evidence="1">
    <location>
        <begin position="20"/>
        <end position="214"/>
    </location>
</feature>
<dbReference type="EMBL" id="JAIWYP010000007">
    <property type="protein sequence ID" value="KAH3801145.1"/>
    <property type="molecule type" value="Genomic_DNA"/>
</dbReference>
<keyword evidence="1" id="KW-0732">Signal</keyword>
<keyword evidence="4" id="KW-1185">Reference proteome</keyword>